<keyword evidence="2" id="KW-1185">Reference proteome</keyword>
<comment type="caution">
    <text evidence="1">The sequence shown here is derived from an EMBL/GenBank/DDBJ whole genome shotgun (WGS) entry which is preliminary data.</text>
</comment>
<dbReference type="Proteomes" id="UP000828390">
    <property type="component" value="Unassembled WGS sequence"/>
</dbReference>
<protein>
    <submittedName>
        <fullName evidence="1">Uncharacterized protein</fullName>
    </submittedName>
</protein>
<reference evidence="1" key="2">
    <citation type="submission" date="2020-11" db="EMBL/GenBank/DDBJ databases">
        <authorList>
            <person name="McCartney M.A."/>
            <person name="Auch B."/>
            <person name="Kono T."/>
            <person name="Mallez S."/>
            <person name="Becker A."/>
            <person name="Gohl D.M."/>
            <person name="Silverstein K.A.T."/>
            <person name="Koren S."/>
            <person name="Bechman K.B."/>
            <person name="Herman A."/>
            <person name="Abrahante J.E."/>
            <person name="Garbe J."/>
        </authorList>
    </citation>
    <scope>NUCLEOTIDE SEQUENCE</scope>
    <source>
        <strain evidence="1">Duluth1</strain>
        <tissue evidence="1">Whole animal</tissue>
    </source>
</reference>
<reference evidence="1" key="1">
    <citation type="journal article" date="2019" name="bioRxiv">
        <title>The Genome of the Zebra Mussel, Dreissena polymorpha: A Resource for Invasive Species Research.</title>
        <authorList>
            <person name="McCartney M.A."/>
            <person name="Auch B."/>
            <person name="Kono T."/>
            <person name="Mallez S."/>
            <person name="Zhang Y."/>
            <person name="Obille A."/>
            <person name="Becker A."/>
            <person name="Abrahante J.E."/>
            <person name="Garbe J."/>
            <person name="Badalamenti J.P."/>
            <person name="Herman A."/>
            <person name="Mangelson H."/>
            <person name="Liachko I."/>
            <person name="Sullivan S."/>
            <person name="Sone E.D."/>
            <person name="Koren S."/>
            <person name="Silverstein K.A.T."/>
            <person name="Beckman K.B."/>
            <person name="Gohl D.M."/>
        </authorList>
    </citation>
    <scope>NUCLEOTIDE SEQUENCE</scope>
    <source>
        <strain evidence="1">Duluth1</strain>
        <tissue evidence="1">Whole animal</tissue>
    </source>
</reference>
<proteinExistence type="predicted"/>
<dbReference type="AlphaFoldDB" id="A0A9D4CII5"/>
<gene>
    <name evidence="1" type="ORF">DPMN_051412</name>
</gene>
<organism evidence="1 2">
    <name type="scientific">Dreissena polymorpha</name>
    <name type="common">Zebra mussel</name>
    <name type="synonym">Mytilus polymorpha</name>
    <dbReference type="NCBI Taxonomy" id="45954"/>
    <lineage>
        <taxon>Eukaryota</taxon>
        <taxon>Metazoa</taxon>
        <taxon>Spiralia</taxon>
        <taxon>Lophotrochozoa</taxon>
        <taxon>Mollusca</taxon>
        <taxon>Bivalvia</taxon>
        <taxon>Autobranchia</taxon>
        <taxon>Heteroconchia</taxon>
        <taxon>Euheterodonta</taxon>
        <taxon>Imparidentia</taxon>
        <taxon>Neoheterodontei</taxon>
        <taxon>Myida</taxon>
        <taxon>Dreissenoidea</taxon>
        <taxon>Dreissenidae</taxon>
        <taxon>Dreissena</taxon>
    </lineage>
</organism>
<evidence type="ECO:0000313" key="1">
    <source>
        <dbReference type="EMBL" id="KAH3725567.1"/>
    </source>
</evidence>
<dbReference type="EMBL" id="JAIWYP010000012">
    <property type="protein sequence ID" value="KAH3725567.1"/>
    <property type="molecule type" value="Genomic_DNA"/>
</dbReference>
<sequence>MRRKKQGRETLLSLGRQVFYGSRKKPTAEDGCTRPKCALRRCDVFTSNDGQHWIFACWCTACGVSSRVQDLISRRCQTQAL</sequence>
<evidence type="ECO:0000313" key="2">
    <source>
        <dbReference type="Proteomes" id="UP000828390"/>
    </source>
</evidence>
<accession>A0A9D4CII5</accession>
<name>A0A9D4CII5_DREPO</name>